<evidence type="ECO:0008006" key="4">
    <source>
        <dbReference type="Google" id="ProtNLM"/>
    </source>
</evidence>
<dbReference type="RefSeq" id="WP_052515028.1">
    <property type="nucleotide sequence ID" value="NZ_AZAC01000011.1"/>
</dbReference>
<evidence type="ECO:0000313" key="2">
    <source>
        <dbReference type="EMBL" id="KIX14412.1"/>
    </source>
</evidence>
<dbReference type="Proteomes" id="UP000032233">
    <property type="component" value="Unassembled WGS sequence"/>
</dbReference>
<name>A0A0D2GHR3_9BACT</name>
<dbReference type="OrthoDB" id="5455928at2"/>
<accession>A0A0D2GHR3</accession>
<feature type="region of interest" description="Disordered" evidence="1">
    <location>
        <begin position="1"/>
        <end position="21"/>
    </location>
</feature>
<dbReference type="EMBL" id="AZAC01000011">
    <property type="protein sequence ID" value="KIX14412.1"/>
    <property type="molecule type" value="Genomic_DNA"/>
</dbReference>
<dbReference type="STRING" id="1429043.X474_09715"/>
<evidence type="ECO:0000313" key="3">
    <source>
        <dbReference type="Proteomes" id="UP000032233"/>
    </source>
</evidence>
<evidence type="ECO:0000256" key="1">
    <source>
        <dbReference type="SAM" id="MobiDB-lite"/>
    </source>
</evidence>
<organism evidence="2 3">
    <name type="scientific">Dethiosulfatarculus sandiegensis</name>
    <dbReference type="NCBI Taxonomy" id="1429043"/>
    <lineage>
        <taxon>Bacteria</taxon>
        <taxon>Pseudomonadati</taxon>
        <taxon>Thermodesulfobacteriota</taxon>
        <taxon>Desulfarculia</taxon>
        <taxon>Desulfarculales</taxon>
        <taxon>Desulfarculaceae</taxon>
        <taxon>Dethiosulfatarculus</taxon>
    </lineage>
</organism>
<reference evidence="2 3" key="1">
    <citation type="submission" date="2013-11" db="EMBL/GenBank/DDBJ databases">
        <title>Metagenomic analysis of a methanogenic consortium involved in long chain n-alkane degradation.</title>
        <authorList>
            <person name="Davidova I.A."/>
            <person name="Callaghan A.V."/>
            <person name="Wawrik B."/>
            <person name="Pruitt S."/>
            <person name="Marks C."/>
            <person name="Duncan K.E."/>
            <person name="Suflita J.M."/>
        </authorList>
    </citation>
    <scope>NUCLEOTIDE SEQUENCE [LARGE SCALE GENOMIC DNA]</scope>
    <source>
        <strain evidence="2 3">SPR</strain>
    </source>
</reference>
<dbReference type="AlphaFoldDB" id="A0A0D2GHR3"/>
<dbReference type="InParanoid" id="A0A0D2GHR3"/>
<keyword evidence="3" id="KW-1185">Reference proteome</keyword>
<sequence length="210" mass="22640">MHRIDGSGHQDNRFTEGNPQTGTEATVVTAGWLNAVQEEVAHVIEGQGLVLNKDDNEQLKTAVNTAIDQAVASCKTEVEQERDTAIDSAKTEMNGVIDQKIDASVGAIKQKHIMRWFAKGRLQTGSRVIKMMSGVNGAIKKINGYLWSGSANVSFEVNTSLFMTAGFTASSLTSLPCNRPVSPGQMVYITINSVSGDPCDFTGCLEIEED</sequence>
<proteinExistence type="predicted"/>
<protein>
    <recommendedName>
        <fullName evidence="4">Tail fiber protein</fullName>
    </recommendedName>
</protein>
<feature type="compositionally biased region" description="Basic and acidic residues" evidence="1">
    <location>
        <begin position="1"/>
        <end position="14"/>
    </location>
</feature>
<comment type="caution">
    <text evidence="2">The sequence shown here is derived from an EMBL/GenBank/DDBJ whole genome shotgun (WGS) entry which is preliminary data.</text>
</comment>
<gene>
    <name evidence="2" type="ORF">X474_09715</name>
</gene>
<dbReference type="FunCoup" id="A0A0D2GHR3">
    <property type="interactions" value="23"/>
</dbReference>